<dbReference type="PANTHER" id="PTHR31286:SF180">
    <property type="entry name" value="OS10G0362600 PROTEIN"/>
    <property type="match status" value="1"/>
</dbReference>
<feature type="region of interest" description="Disordered" evidence="1">
    <location>
        <begin position="546"/>
        <end position="601"/>
    </location>
</feature>
<name>A0AAP0C2N8_9ASTR</name>
<feature type="domain" description="DUF4283" evidence="2">
    <location>
        <begin position="248"/>
        <end position="327"/>
    </location>
</feature>
<reference evidence="3 4" key="1">
    <citation type="submission" date="2024-04" db="EMBL/GenBank/DDBJ databases">
        <title>The reference genome of an endangered Asteraceae, Deinandra increscens subsp. villosa, native to the Central Coast of California.</title>
        <authorList>
            <person name="Guilliams M."/>
            <person name="Hasenstab-Lehman K."/>
            <person name="Meyer R."/>
            <person name="Mcevoy S."/>
        </authorList>
    </citation>
    <scope>NUCLEOTIDE SEQUENCE [LARGE SCALE GENOMIC DNA]</scope>
    <source>
        <tissue evidence="3">Leaf</tissue>
    </source>
</reference>
<evidence type="ECO:0000259" key="2">
    <source>
        <dbReference type="Pfam" id="PF14111"/>
    </source>
</evidence>
<feature type="compositionally biased region" description="Basic and acidic residues" evidence="1">
    <location>
        <begin position="457"/>
        <end position="477"/>
    </location>
</feature>
<feature type="region of interest" description="Disordered" evidence="1">
    <location>
        <begin position="1"/>
        <end position="35"/>
    </location>
</feature>
<dbReference type="InterPro" id="IPR025558">
    <property type="entry name" value="DUF4283"/>
</dbReference>
<keyword evidence="4" id="KW-1185">Reference proteome</keyword>
<accession>A0AAP0C2N8</accession>
<evidence type="ECO:0000313" key="4">
    <source>
        <dbReference type="Proteomes" id="UP001408789"/>
    </source>
</evidence>
<dbReference type="Pfam" id="PF14111">
    <property type="entry name" value="DUF4283"/>
    <property type="match status" value="1"/>
</dbReference>
<feature type="region of interest" description="Disordered" evidence="1">
    <location>
        <begin position="617"/>
        <end position="690"/>
    </location>
</feature>
<dbReference type="InterPro" id="IPR040256">
    <property type="entry name" value="At4g02000-like"/>
</dbReference>
<comment type="caution">
    <text evidence="3">The sequence shown here is derived from an EMBL/GenBank/DDBJ whole genome shotgun (WGS) entry which is preliminary data.</text>
</comment>
<feature type="compositionally biased region" description="Polar residues" evidence="1">
    <location>
        <begin position="513"/>
        <end position="523"/>
    </location>
</feature>
<feature type="compositionally biased region" description="Polar residues" evidence="1">
    <location>
        <begin position="572"/>
        <end position="595"/>
    </location>
</feature>
<dbReference type="EMBL" id="JBCNJP010012497">
    <property type="protein sequence ID" value="KAK9048409.1"/>
    <property type="molecule type" value="Genomic_DNA"/>
</dbReference>
<gene>
    <name evidence="3" type="ORF">SSX86_032628</name>
</gene>
<organism evidence="3 4">
    <name type="scientific">Deinandra increscens subsp. villosa</name>
    <dbReference type="NCBI Taxonomy" id="3103831"/>
    <lineage>
        <taxon>Eukaryota</taxon>
        <taxon>Viridiplantae</taxon>
        <taxon>Streptophyta</taxon>
        <taxon>Embryophyta</taxon>
        <taxon>Tracheophyta</taxon>
        <taxon>Spermatophyta</taxon>
        <taxon>Magnoliopsida</taxon>
        <taxon>eudicotyledons</taxon>
        <taxon>Gunneridae</taxon>
        <taxon>Pentapetalae</taxon>
        <taxon>asterids</taxon>
        <taxon>campanulids</taxon>
        <taxon>Asterales</taxon>
        <taxon>Asteraceae</taxon>
        <taxon>Asteroideae</taxon>
        <taxon>Heliantheae alliance</taxon>
        <taxon>Madieae</taxon>
        <taxon>Madiinae</taxon>
        <taxon>Deinandra</taxon>
    </lineage>
</organism>
<feature type="compositionally biased region" description="Polar residues" evidence="1">
    <location>
        <begin position="658"/>
        <end position="689"/>
    </location>
</feature>
<dbReference type="Proteomes" id="UP001408789">
    <property type="component" value="Unassembled WGS sequence"/>
</dbReference>
<feature type="compositionally biased region" description="Low complexity" evidence="1">
    <location>
        <begin position="633"/>
        <end position="642"/>
    </location>
</feature>
<dbReference type="AlphaFoldDB" id="A0AAP0C2N8"/>
<proteinExistence type="predicted"/>
<evidence type="ECO:0000313" key="3">
    <source>
        <dbReference type="EMBL" id="KAK9048409.1"/>
    </source>
</evidence>
<dbReference type="PANTHER" id="PTHR31286">
    <property type="entry name" value="GLYCINE-RICH CELL WALL STRUCTURAL PROTEIN 1.8-LIKE"/>
    <property type="match status" value="1"/>
</dbReference>
<feature type="compositionally biased region" description="Polar residues" evidence="1">
    <location>
        <begin position="493"/>
        <end position="504"/>
    </location>
</feature>
<feature type="compositionally biased region" description="Polar residues" evidence="1">
    <location>
        <begin position="547"/>
        <end position="564"/>
    </location>
</feature>
<sequence length="831" mass="93318">MDMEHDGLKQQTPLNVNLGVKRNKESDDIALQPETCSEFGEDISKEEVKKLKPDIVTEKQNNKKFHKVWQSKNRGKGKNMPKPMFGAGFRPLVKADNFYINSSYNPGDTSFQINRKKPNKKKSTKELLKDWVEKEKQNNREVPRVPGLEKDYSICNQVVDLSRLKPTEFKTKKDEKGDIISDEHMGDGNKTSNGDPVAIKTSYAQMVDGVVRKPFNDKIMYYPPSTLPDGSKVIMVAPKIVHKAKEIYKNLLYGYFVGAEPTLGFVKFNLNRMWRTYGIQEINYNGSGIFLFKFKESKHMDTVLELGPWIVANIPLCLKRWEAGVNMSRAAPKTVPVWIVLKDLPLELWETESICRLASCIGNPLTFDKITKTKCSNVHDAGGFARILVEVGIDCEFQNHVQACYPSNGKSQQKVVNIAVEYQNKPDMCSHCQVFGHPWSKCKTRPRTEEELVVAKQDEEKQKLNKNEESTKVHTQVDDDGFIQVTHRKQKNSKGTNNSSNLSRGKQVYVATGPQNGPRQKPNNGPELDKRPTTQQNVAPMQVDGPTINQTALTSDPSSSNAPSHHTENSSKLKSSHTNSECPYTATKPQPNPLRNINPKVDMKELTNRFVLIDDMGGELPDPLYPKNTSTNTPKPAQTTKPSTPPSTTPNSAPPSKLTATLTNPHHQTSVPVVPNHQNLPHSDPSNTPKLKKVADLEKEVNREWIAKQQATLDKGVFGHLSNNQKGDILSYVHNRIIPPDDVIAKWIPTEKCYFKNMCSLNDFLEGYHAVEDIEEINGDIPEAENMEVEGGVVDEVAQEQDGTAKFMVEDLTDQTLSNLHAKKVMGHKPK</sequence>
<protein>
    <recommendedName>
        <fullName evidence="2">DUF4283 domain-containing protein</fullName>
    </recommendedName>
</protein>
<evidence type="ECO:0000256" key="1">
    <source>
        <dbReference type="SAM" id="MobiDB-lite"/>
    </source>
</evidence>
<feature type="region of interest" description="Disordered" evidence="1">
    <location>
        <begin position="457"/>
        <end position="533"/>
    </location>
</feature>